<dbReference type="Proteomes" id="UP000253740">
    <property type="component" value="Unassembled WGS sequence"/>
</dbReference>
<gene>
    <name evidence="1" type="ORF">MBSD_n0823</name>
</gene>
<reference evidence="1" key="1">
    <citation type="submission" date="2015-08" db="EMBL/GenBank/DDBJ databases">
        <title>Complete DNA Sequence of Pseudomonas syringae pv. actinidiae, the Causal Agent of Kiwifruit Canker Disease.</title>
        <authorList>
            <person name="Rikkerink E.H.A."/>
            <person name="Fineran P.C."/>
        </authorList>
    </citation>
    <scope>NUCLEOTIDE SEQUENCE</scope>
    <source>
        <strain evidence="1">SkMP5</strain>
    </source>
</reference>
<organism evidence="1">
    <name type="scientific">Mizugakiibacter sediminis</name>
    <dbReference type="NCBI Taxonomy" id="1475481"/>
    <lineage>
        <taxon>Bacteria</taxon>
        <taxon>Pseudomonadati</taxon>
        <taxon>Pseudomonadota</taxon>
        <taxon>Gammaproteobacteria</taxon>
        <taxon>Lysobacterales</taxon>
        <taxon>Rhodanobacteraceae</taxon>
        <taxon>Mizugakiibacter</taxon>
    </lineage>
</organism>
<keyword evidence="2" id="KW-1185">Reference proteome</keyword>
<evidence type="ECO:0000313" key="2">
    <source>
        <dbReference type="Proteomes" id="UP000253740"/>
    </source>
</evidence>
<dbReference type="AlphaFoldDB" id="A0A0K8QKZ1"/>
<dbReference type="EMBL" id="DF970162">
    <property type="protein sequence ID" value="GAP65533.1"/>
    <property type="molecule type" value="Genomic_DNA"/>
</dbReference>
<evidence type="ECO:0000313" key="1">
    <source>
        <dbReference type="EMBL" id="GAP65533.1"/>
    </source>
</evidence>
<sequence>MVTTRSPTGASGFNERCGMCASGVGGFARSDPSLERGAGPAIPGRALAGARDALLCIASTRRLARTGTRTCSMSW</sequence>
<proteinExistence type="predicted"/>
<name>A0A0K8QKZ1_9GAMM</name>
<accession>A0A0K8QKZ1</accession>
<protein>
    <submittedName>
        <fullName evidence="1">Dnaj subfamily c member 3 protein</fullName>
    </submittedName>
</protein>